<evidence type="ECO:0000313" key="1">
    <source>
        <dbReference type="EMBL" id="JAC70433.1"/>
    </source>
</evidence>
<dbReference type="AlphaFoldDB" id="A0A061REN5"/>
<sequence>CKDVRGKRACLPGEAPEALSGWMVHALVAVNLPPPKPTTCGQPCPSPMPASLTAFFPCTSVGESSRSAPAATAPRRAWQFLGISVISRLLERQAEGR</sequence>
<name>A0A061REN5_9CHLO</name>
<dbReference type="EMBL" id="GBEZ01015755">
    <property type="protein sequence ID" value="JAC70433.1"/>
    <property type="molecule type" value="Transcribed_RNA"/>
</dbReference>
<gene>
    <name evidence="1" type="ORF">TSPGSL018_4147</name>
</gene>
<proteinExistence type="predicted"/>
<organism evidence="1">
    <name type="scientific">Tetraselmis sp. GSL018</name>
    <dbReference type="NCBI Taxonomy" id="582737"/>
    <lineage>
        <taxon>Eukaryota</taxon>
        <taxon>Viridiplantae</taxon>
        <taxon>Chlorophyta</taxon>
        <taxon>core chlorophytes</taxon>
        <taxon>Chlorodendrophyceae</taxon>
        <taxon>Chlorodendrales</taxon>
        <taxon>Chlorodendraceae</taxon>
        <taxon>Tetraselmis</taxon>
    </lineage>
</organism>
<accession>A0A061REN5</accession>
<feature type="non-terminal residue" evidence="1">
    <location>
        <position position="1"/>
    </location>
</feature>
<protein>
    <submittedName>
        <fullName evidence="1">Uncharacterized protein</fullName>
    </submittedName>
</protein>
<reference evidence="1" key="1">
    <citation type="submission" date="2014-05" db="EMBL/GenBank/DDBJ databases">
        <title>The transcriptome of the halophilic microalga Tetraselmis sp. GSL018 isolated from the Great Salt Lake, Utah.</title>
        <authorList>
            <person name="Jinkerson R.E."/>
            <person name="D'Adamo S."/>
            <person name="Posewitz M.C."/>
        </authorList>
    </citation>
    <scope>NUCLEOTIDE SEQUENCE</scope>
    <source>
        <strain evidence="1">GSL018</strain>
    </source>
</reference>